<dbReference type="SUPFAM" id="SSF53474">
    <property type="entry name" value="alpha/beta-Hydrolases"/>
    <property type="match status" value="1"/>
</dbReference>
<dbReference type="Gene3D" id="3.40.50.1820">
    <property type="entry name" value="alpha/beta hydrolase"/>
    <property type="match status" value="1"/>
</dbReference>
<dbReference type="Proteomes" id="UP000469558">
    <property type="component" value="Unassembled WGS sequence"/>
</dbReference>
<dbReference type="InterPro" id="IPR029058">
    <property type="entry name" value="AB_hydrolase_fold"/>
</dbReference>
<dbReference type="AlphaFoldDB" id="A0A8T9C9H5"/>
<dbReference type="PANTHER" id="PTHR31591">
    <property type="entry name" value="UPF0613 PROTEIN PB24D3.06C"/>
    <property type="match status" value="1"/>
</dbReference>
<accession>A0A8T9C9H5</accession>
<proteinExistence type="predicted"/>
<evidence type="ECO:0000313" key="1">
    <source>
        <dbReference type="EMBL" id="TVY81986.1"/>
    </source>
</evidence>
<organism evidence="1 2">
    <name type="scientific">Lachnellula suecica</name>
    <dbReference type="NCBI Taxonomy" id="602035"/>
    <lineage>
        <taxon>Eukaryota</taxon>
        <taxon>Fungi</taxon>
        <taxon>Dikarya</taxon>
        <taxon>Ascomycota</taxon>
        <taxon>Pezizomycotina</taxon>
        <taxon>Leotiomycetes</taxon>
        <taxon>Helotiales</taxon>
        <taxon>Lachnaceae</taxon>
        <taxon>Lachnellula</taxon>
    </lineage>
</organism>
<dbReference type="Pfam" id="PF08538">
    <property type="entry name" value="DUF1749"/>
    <property type="match status" value="2"/>
</dbReference>
<dbReference type="PANTHER" id="PTHR31591:SF1">
    <property type="entry name" value="UPF0613 PROTEIN PB24D3.06C"/>
    <property type="match status" value="1"/>
</dbReference>
<dbReference type="EMBL" id="QGMK01000392">
    <property type="protein sequence ID" value="TVY81986.1"/>
    <property type="molecule type" value="Genomic_DNA"/>
</dbReference>
<keyword evidence="2" id="KW-1185">Reference proteome</keyword>
<name>A0A8T9C9H5_9HELO</name>
<dbReference type="OrthoDB" id="10034502at2759"/>
<evidence type="ECO:0000313" key="2">
    <source>
        <dbReference type="Proteomes" id="UP000469558"/>
    </source>
</evidence>
<sequence length="325" mass="35888">MISKPRSHPGILHHYTENLVAFEYTTTSPSISKPHSILFIGGLGDGLATTSYTTDIIHALQPTPWSFFSLVLSSSYSQWGELKASCGKIVLMGHSTGSQAVLHYLYNPNPHDSAPAFDPELRHPVRPALDGAIMQAPVSDREELQMCARDGFGEKSPAEVEALFREIEAIVRDGARGDQAFDTLLPLALTSPIYGRVPISCRRFMSLLSPTSPSEPHEDDLFSSDLSDERLAATFGMVATRRLLKGRLLVLVSGADQSVPEYVDKEDLLSRWRNAANQREKESVWDDEYSGVIPGASHALSDGDQEEPRKDLVKRILGYIHCLEQ</sequence>
<gene>
    <name evidence="1" type="ORF">LSUE1_G005094</name>
</gene>
<reference evidence="1 2" key="1">
    <citation type="submission" date="2018-05" db="EMBL/GenBank/DDBJ databases">
        <title>Genome sequencing and assembly of the regulated plant pathogen Lachnellula willkommii and related sister species for the development of diagnostic species identification markers.</title>
        <authorList>
            <person name="Giroux E."/>
            <person name="Bilodeau G."/>
        </authorList>
    </citation>
    <scope>NUCLEOTIDE SEQUENCE [LARGE SCALE GENOMIC DNA]</scope>
    <source>
        <strain evidence="1 2">CBS 268.59</strain>
    </source>
</reference>
<dbReference type="InterPro" id="IPR013744">
    <property type="entry name" value="SidJ"/>
</dbReference>
<comment type="caution">
    <text evidence="1">The sequence shown here is derived from an EMBL/GenBank/DDBJ whole genome shotgun (WGS) entry which is preliminary data.</text>
</comment>
<protein>
    <submittedName>
        <fullName evidence="1">UPF0613 protein PB24D3.06c</fullName>
    </submittedName>
</protein>